<evidence type="ECO:0000256" key="1">
    <source>
        <dbReference type="ARBA" id="ARBA00022722"/>
    </source>
</evidence>
<dbReference type="Proteomes" id="UP001151760">
    <property type="component" value="Unassembled WGS sequence"/>
</dbReference>
<evidence type="ECO:0000256" key="4">
    <source>
        <dbReference type="ARBA" id="ARBA00022801"/>
    </source>
</evidence>
<gene>
    <name evidence="12" type="ORF">Tco_0858642</name>
</gene>
<proteinExistence type="predicted"/>
<evidence type="ECO:0000256" key="2">
    <source>
        <dbReference type="ARBA" id="ARBA00022723"/>
    </source>
</evidence>
<comment type="caution">
    <text evidence="12">The sequence shown here is derived from an EMBL/GenBank/DDBJ whole genome shotgun (WGS) entry which is preliminary data.</text>
</comment>
<evidence type="ECO:0000313" key="13">
    <source>
        <dbReference type="Proteomes" id="UP001151760"/>
    </source>
</evidence>
<keyword evidence="7" id="KW-0695">RNA-directed DNA polymerase</keyword>
<keyword evidence="9" id="KW-0233">DNA recombination</keyword>
<keyword evidence="6" id="KW-0229">DNA integration</keyword>
<keyword evidence="8" id="KW-0808">Transferase</keyword>
<keyword evidence="2" id="KW-0479">Metal-binding</keyword>
<keyword evidence="8" id="KW-0548">Nucleotidyltransferase</keyword>
<evidence type="ECO:0000259" key="11">
    <source>
        <dbReference type="Pfam" id="PF25597"/>
    </source>
</evidence>
<keyword evidence="13" id="KW-1185">Reference proteome</keyword>
<reference evidence="12" key="2">
    <citation type="submission" date="2022-01" db="EMBL/GenBank/DDBJ databases">
        <authorList>
            <person name="Yamashiro T."/>
            <person name="Shiraishi A."/>
            <person name="Satake H."/>
            <person name="Nakayama K."/>
        </authorList>
    </citation>
    <scope>NUCLEOTIDE SEQUENCE</scope>
</reference>
<dbReference type="EMBL" id="BQNB010013080">
    <property type="protein sequence ID" value="GJT11600.1"/>
    <property type="molecule type" value="Genomic_DNA"/>
</dbReference>
<evidence type="ECO:0000313" key="12">
    <source>
        <dbReference type="EMBL" id="GJT11600.1"/>
    </source>
</evidence>
<keyword evidence="1" id="KW-0540">Nuclease</keyword>
<dbReference type="PANTHER" id="PTHR42648:SF11">
    <property type="entry name" value="TRANSPOSON TY4-P GAG-POL POLYPROTEIN"/>
    <property type="match status" value="1"/>
</dbReference>
<feature type="domain" description="Retroviral polymerase SH3-like" evidence="11">
    <location>
        <begin position="87"/>
        <end position="149"/>
    </location>
</feature>
<protein>
    <submittedName>
        <fullName evidence="12">Retrovirus-related pol polyprotein from transposon TNT 1-94</fullName>
    </submittedName>
</protein>
<keyword evidence="3" id="KW-0255">Endonuclease</keyword>
<evidence type="ECO:0000256" key="3">
    <source>
        <dbReference type="ARBA" id="ARBA00022759"/>
    </source>
</evidence>
<keyword evidence="5" id="KW-0460">Magnesium</keyword>
<evidence type="ECO:0000256" key="5">
    <source>
        <dbReference type="ARBA" id="ARBA00022842"/>
    </source>
</evidence>
<dbReference type="PANTHER" id="PTHR42648">
    <property type="entry name" value="TRANSPOSASE, PUTATIVE-RELATED"/>
    <property type="match status" value="1"/>
</dbReference>
<evidence type="ECO:0000256" key="7">
    <source>
        <dbReference type="ARBA" id="ARBA00022918"/>
    </source>
</evidence>
<reference evidence="12" key="1">
    <citation type="journal article" date="2022" name="Int. J. Mol. Sci.">
        <title>Draft Genome of Tanacetum Coccineum: Genomic Comparison of Closely Related Tanacetum-Family Plants.</title>
        <authorList>
            <person name="Yamashiro T."/>
            <person name="Shiraishi A."/>
            <person name="Nakayama K."/>
            <person name="Satake H."/>
        </authorList>
    </citation>
    <scope>NUCLEOTIDE SEQUENCE</scope>
</reference>
<name>A0ABQ5B9U5_9ASTR</name>
<feature type="region of interest" description="Disordered" evidence="10">
    <location>
        <begin position="168"/>
        <end position="199"/>
    </location>
</feature>
<dbReference type="InterPro" id="IPR057670">
    <property type="entry name" value="SH3_retrovirus"/>
</dbReference>
<evidence type="ECO:0000256" key="9">
    <source>
        <dbReference type="ARBA" id="ARBA00023172"/>
    </source>
</evidence>
<sequence>SKKAFPVGKSRRADDVLELIHADLCGPIRVESLAGIERPPNSFWAEGVATAVYLLNISPMKVVWNETPYEASCGNKPSVSHLRVFGCICYALRTTKKHKLEDKSQKFIFVGYCTQSKAYRLYDPTHEKIVVSRNVVFDESSSWRWDNDTEISNSQLKMEEEEVLVENAANDTPSTSQAESLNSTPNRSNSRSDSDSSLEEFMQNNRKFRSIDDIYAASPLILFAGDPLSVEEAIKKEEWRRAMEDELQAINKNMTWELVSLPQGKTAIGLKWIFKTKFLTDGSIQKHKAILVVKGYDKTLINDLHRFLYKLPGSYLIKQHHEQHHHTRSKAGNKRRWD</sequence>
<evidence type="ECO:0000256" key="6">
    <source>
        <dbReference type="ARBA" id="ARBA00022908"/>
    </source>
</evidence>
<evidence type="ECO:0000256" key="10">
    <source>
        <dbReference type="SAM" id="MobiDB-lite"/>
    </source>
</evidence>
<dbReference type="Pfam" id="PF25597">
    <property type="entry name" value="SH3_retrovirus"/>
    <property type="match status" value="1"/>
</dbReference>
<keyword evidence="8" id="KW-0239">DNA-directed DNA polymerase</keyword>
<feature type="non-terminal residue" evidence="12">
    <location>
        <position position="1"/>
    </location>
</feature>
<dbReference type="InterPro" id="IPR039537">
    <property type="entry name" value="Retrotran_Ty1/copia-like"/>
</dbReference>
<keyword evidence="4" id="KW-0378">Hydrolase</keyword>
<organism evidence="12 13">
    <name type="scientific">Tanacetum coccineum</name>
    <dbReference type="NCBI Taxonomy" id="301880"/>
    <lineage>
        <taxon>Eukaryota</taxon>
        <taxon>Viridiplantae</taxon>
        <taxon>Streptophyta</taxon>
        <taxon>Embryophyta</taxon>
        <taxon>Tracheophyta</taxon>
        <taxon>Spermatophyta</taxon>
        <taxon>Magnoliopsida</taxon>
        <taxon>eudicotyledons</taxon>
        <taxon>Gunneridae</taxon>
        <taxon>Pentapetalae</taxon>
        <taxon>asterids</taxon>
        <taxon>campanulids</taxon>
        <taxon>Asterales</taxon>
        <taxon>Asteraceae</taxon>
        <taxon>Asteroideae</taxon>
        <taxon>Anthemideae</taxon>
        <taxon>Anthemidinae</taxon>
        <taxon>Tanacetum</taxon>
    </lineage>
</organism>
<feature type="compositionally biased region" description="Low complexity" evidence="10">
    <location>
        <begin position="180"/>
        <end position="191"/>
    </location>
</feature>
<accession>A0ABQ5B9U5</accession>
<evidence type="ECO:0000256" key="8">
    <source>
        <dbReference type="ARBA" id="ARBA00022932"/>
    </source>
</evidence>